<protein>
    <submittedName>
        <fullName evidence="1">Tetratricopeptide repeat protein</fullName>
    </submittedName>
</protein>
<dbReference type="InterPro" id="IPR011990">
    <property type="entry name" value="TPR-like_helical_dom_sf"/>
</dbReference>
<evidence type="ECO:0000313" key="1">
    <source>
        <dbReference type="EMBL" id="HHM02709.1"/>
    </source>
</evidence>
<dbReference type="AlphaFoldDB" id="A0A7V5VFQ4"/>
<organism evidence="1">
    <name type="scientific">Caldithrix abyssi</name>
    <dbReference type="NCBI Taxonomy" id="187145"/>
    <lineage>
        <taxon>Bacteria</taxon>
        <taxon>Pseudomonadati</taxon>
        <taxon>Calditrichota</taxon>
        <taxon>Calditrichia</taxon>
        <taxon>Calditrichales</taxon>
        <taxon>Calditrichaceae</taxon>
        <taxon>Caldithrix</taxon>
    </lineage>
</organism>
<dbReference type="Proteomes" id="UP000885771">
    <property type="component" value="Unassembled WGS sequence"/>
</dbReference>
<dbReference type="Gene3D" id="1.25.40.10">
    <property type="entry name" value="Tetratricopeptide repeat domain"/>
    <property type="match status" value="1"/>
</dbReference>
<gene>
    <name evidence="1" type="ORF">ENJ15_06810</name>
</gene>
<sequence length="132" mass="15006">MRFALMAGLILIVAACSSRLPEATYYNQAKKAYTSQKFNEAVENYEALVEYYPKSVYRAESLFLLGYINANDIKNYDAAKKYYGMLIEEYPDHELVTSAKFEIQNLGKDVNEMPFLKNVSSDSSDAVTTTEH</sequence>
<dbReference type="EMBL" id="DRLI01000260">
    <property type="protein sequence ID" value="HHM02709.1"/>
    <property type="molecule type" value="Genomic_DNA"/>
</dbReference>
<dbReference type="SUPFAM" id="SSF48452">
    <property type="entry name" value="TPR-like"/>
    <property type="match status" value="1"/>
</dbReference>
<accession>A0A7V5VFQ4</accession>
<proteinExistence type="predicted"/>
<dbReference type="PROSITE" id="PS51257">
    <property type="entry name" value="PROKAR_LIPOPROTEIN"/>
    <property type="match status" value="1"/>
</dbReference>
<comment type="caution">
    <text evidence="1">The sequence shown here is derived from an EMBL/GenBank/DDBJ whole genome shotgun (WGS) entry which is preliminary data.</text>
</comment>
<dbReference type="InterPro" id="IPR019734">
    <property type="entry name" value="TPR_rpt"/>
</dbReference>
<name>A0A7V5VFQ4_CALAY</name>
<dbReference type="Pfam" id="PF13174">
    <property type="entry name" value="TPR_6"/>
    <property type="match status" value="2"/>
</dbReference>
<reference evidence="1" key="1">
    <citation type="journal article" date="2020" name="mSystems">
        <title>Genome- and Community-Level Interaction Insights into Carbon Utilization and Element Cycling Functions of Hydrothermarchaeota in Hydrothermal Sediment.</title>
        <authorList>
            <person name="Zhou Z."/>
            <person name="Liu Y."/>
            <person name="Xu W."/>
            <person name="Pan J."/>
            <person name="Luo Z.H."/>
            <person name="Li M."/>
        </authorList>
    </citation>
    <scope>NUCLEOTIDE SEQUENCE [LARGE SCALE GENOMIC DNA]</scope>
    <source>
        <strain evidence="1">HyVt-460</strain>
    </source>
</reference>